<comment type="subcellular location">
    <subcellularLocation>
        <location evidence="1">Cell membrane</location>
        <topology evidence="1">Multi-pass membrane protein</topology>
    </subcellularLocation>
</comment>
<feature type="transmembrane region" description="Helical" evidence="6">
    <location>
        <begin position="131"/>
        <end position="151"/>
    </location>
</feature>
<evidence type="ECO:0000313" key="8">
    <source>
        <dbReference type="EMBL" id="TFW70085.1"/>
    </source>
</evidence>
<sequence length="163" mass="18528">MMKWTLIVRLTHWLVAAGVIVNFFNESGYTHRLIGYICTGLVLLRLINGLFFARVEASKLHLPEVKAIKSHVQSLLKREKHDYVGHNPLGQYAVYVMWALILLLALTGWLSRTDELWGEDWPVDLHEALSYLLQGMVVLHLLAVTVLSKWLGKNLVGAMVRGK</sequence>
<evidence type="ECO:0000256" key="5">
    <source>
        <dbReference type="ARBA" id="ARBA00023136"/>
    </source>
</evidence>
<dbReference type="OrthoDB" id="196472at2"/>
<dbReference type="Pfam" id="PF01292">
    <property type="entry name" value="Ni_hydr_CYTB"/>
    <property type="match status" value="1"/>
</dbReference>
<keyword evidence="5 6" id="KW-0472">Membrane</keyword>
<keyword evidence="2" id="KW-1003">Cell membrane</keyword>
<keyword evidence="3 6" id="KW-0812">Transmembrane</keyword>
<evidence type="ECO:0000256" key="4">
    <source>
        <dbReference type="ARBA" id="ARBA00022989"/>
    </source>
</evidence>
<dbReference type="InterPro" id="IPR051542">
    <property type="entry name" value="Hydrogenase_cytochrome"/>
</dbReference>
<dbReference type="Gene3D" id="1.20.950.20">
    <property type="entry name" value="Transmembrane di-heme cytochromes, Chain C"/>
    <property type="match status" value="1"/>
</dbReference>
<reference evidence="8 9" key="1">
    <citation type="submission" date="2018-02" db="EMBL/GenBank/DDBJ databases">
        <title>A novel lanthanide dependent methylotroph, Methylotenera sp. La3113.</title>
        <authorList>
            <person name="Lv H."/>
            <person name="Tani A."/>
        </authorList>
    </citation>
    <scope>NUCLEOTIDE SEQUENCE [LARGE SCALE GENOMIC DNA]</scope>
    <source>
        <strain evidence="8 9">La3113</strain>
    </source>
</reference>
<feature type="domain" description="Cytochrome b561 bacterial/Ni-hydrogenase" evidence="7">
    <location>
        <begin position="4"/>
        <end position="162"/>
    </location>
</feature>
<dbReference type="GO" id="GO:0005886">
    <property type="term" value="C:plasma membrane"/>
    <property type="evidence" value="ECO:0007669"/>
    <property type="project" value="UniProtKB-SubCell"/>
</dbReference>
<evidence type="ECO:0000259" key="7">
    <source>
        <dbReference type="Pfam" id="PF01292"/>
    </source>
</evidence>
<feature type="transmembrane region" description="Helical" evidence="6">
    <location>
        <begin position="33"/>
        <end position="53"/>
    </location>
</feature>
<dbReference type="InterPro" id="IPR011577">
    <property type="entry name" value="Cyt_b561_bac/Ni-Hgenase"/>
</dbReference>
<dbReference type="Proteomes" id="UP000297706">
    <property type="component" value="Unassembled WGS sequence"/>
</dbReference>
<evidence type="ECO:0000313" key="9">
    <source>
        <dbReference type="Proteomes" id="UP000297706"/>
    </source>
</evidence>
<dbReference type="PANTHER" id="PTHR30485:SF2">
    <property type="entry name" value="BLL0597 PROTEIN"/>
    <property type="match status" value="1"/>
</dbReference>
<evidence type="ECO:0000256" key="2">
    <source>
        <dbReference type="ARBA" id="ARBA00022475"/>
    </source>
</evidence>
<gene>
    <name evidence="8" type="ORF">C3Y98_11505</name>
</gene>
<dbReference type="AlphaFoldDB" id="A0A4Y9VNZ4"/>
<dbReference type="InterPro" id="IPR016174">
    <property type="entry name" value="Di-haem_cyt_TM"/>
</dbReference>
<dbReference type="EMBL" id="PQVH01000014">
    <property type="protein sequence ID" value="TFW70085.1"/>
    <property type="molecule type" value="Genomic_DNA"/>
</dbReference>
<dbReference type="GO" id="GO:0022904">
    <property type="term" value="P:respiratory electron transport chain"/>
    <property type="evidence" value="ECO:0007669"/>
    <property type="project" value="InterPro"/>
</dbReference>
<organism evidence="8 9">
    <name type="scientific">Methylotenera oryzisoli</name>
    <dbReference type="NCBI Taxonomy" id="2080758"/>
    <lineage>
        <taxon>Bacteria</taxon>
        <taxon>Pseudomonadati</taxon>
        <taxon>Pseudomonadota</taxon>
        <taxon>Betaproteobacteria</taxon>
        <taxon>Nitrosomonadales</taxon>
        <taxon>Methylophilaceae</taxon>
        <taxon>Methylotenera</taxon>
    </lineage>
</organism>
<dbReference type="RefSeq" id="WP_135278730.1">
    <property type="nucleotide sequence ID" value="NZ_PQVH01000014.1"/>
</dbReference>
<evidence type="ECO:0000256" key="3">
    <source>
        <dbReference type="ARBA" id="ARBA00022692"/>
    </source>
</evidence>
<comment type="caution">
    <text evidence="8">The sequence shown here is derived from an EMBL/GenBank/DDBJ whole genome shotgun (WGS) entry which is preliminary data.</text>
</comment>
<keyword evidence="9" id="KW-1185">Reference proteome</keyword>
<keyword evidence="4 6" id="KW-1133">Transmembrane helix</keyword>
<proteinExistence type="predicted"/>
<protein>
    <submittedName>
        <fullName evidence="8">Cytochrome B</fullName>
    </submittedName>
</protein>
<accession>A0A4Y9VNZ4</accession>
<feature type="transmembrane region" description="Helical" evidence="6">
    <location>
        <begin position="92"/>
        <end position="111"/>
    </location>
</feature>
<evidence type="ECO:0000256" key="1">
    <source>
        <dbReference type="ARBA" id="ARBA00004651"/>
    </source>
</evidence>
<dbReference type="SUPFAM" id="SSF81342">
    <property type="entry name" value="Transmembrane di-heme cytochromes"/>
    <property type="match status" value="1"/>
</dbReference>
<dbReference type="GO" id="GO:0020037">
    <property type="term" value="F:heme binding"/>
    <property type="evidence" value="ECO:0007669"/>
    <property type="project" value="TreeGrafter"/>
</dbReference>
<dbReference type="GO" id="GO:0009055">
    <property type="term" value="F:electron transfer activity"/>
    <property type="evidence" value="ECO:0007669"/>
    <property type="project" value="InterPro"/>
</dbReference>
<name>A0A4Y9VNZ4_9PROT</name>
<evidence type="ECO:0000256" key="6">
    <source>
        <dbReference type="SAM" id="Phobius"/>
    </source>
</evidence>
<dbReference type="PANTHER" id="PTHR30485">
    <property type="entry name" value="NI/FE-HYDROGENASE 1 B-TYPE CYTOCHROME SUBUNIT"/>
    <property type="match status" value="1"/>
</dbReference>